<dbReference type="EMBL" id="JTJJ01000045">
    <property type="protein sequence ID" value="KHJ67591.1"/>
    <property type="molecule type" value="Genomic_DNA"/>
</dbReference>
<reference evidence="2 3" key="1">
    <citation type="submission" date="2014-11" db="EMBL/GenBank/DDBJ databases">
        <title>Genome sequencing of Pantoea rodasii ND03.</title>
        <authorList>
            <person name="Muhamad Yunos N.Y."/>
            <person name="Chan K.-G."/>
        </authorList>
    </citation>
    <scope>NUCLEOTIDE SEQUENCE [LARGE SCALE GENOMIC DNA]</scope>
    <source>
        <strain evidence="2 3">ND03</strain>
    </source>
</reference>
<organism evidence="2 3">
    <name type="scientific">Pantoea rodasii</name>
    <dbReference type="NCBI Taxonomy" id="1076549"/>
    <lineage>
        <taxon>Bacteria</taxon>
        <taxon>Pseudomonadati</taxon>
        <taxon>Pseudomonadota</taxon>
        <taxon>Gammaproteobacteria</taxon>
        <taxon>Enterobacterales</taxon>
        <taxon>Erwiniaceae</taxon>
        <taxon>Pantoea</taxon>
    </lineage>
</organism>
<protein>
    <recommendedName>
        <fullName evidence="1">Periplasmic copper-binding protein NosD beta helix domain-containing protein</fullName>
    </recommendedName>
</protein>
<dbReference type="SUPFAM" id="SSF51126">
    <property type="entry name" value="Pectin lyase-like"/>
    <property type="match status" value="1"/>
</dbReference>
<evidence type="ECO:0000313" key="3">
    <source>
        <dbReference type="Proteomes" id="UP000030853"/>
    </source>
</evidence>
<gene>
    <name evidence="2" type="ORF">QU24_13455</name>
</gene>
<feature type="domain" description="Periplasmic copper-binding protein NosD beta helix" evidence="1">
    <location>
        <begin position="128"/>
        <end position="245"/>
    </location>
</feature>
<dbReference type="Pfam" id="PF05048">
    <property type="entry name" value="NosD"/>
    <property type="match status" value="1"/>
</dbReference>
<name>A0A0B1R7F5_9GAMM</name>
<dbReference type="InterPro" id="IPR012334">
    <property type="entry name" value="Pectin_lyas_fold"/>
</dbReference>
<dbReference type="Gene3D" id="2.160.20.10">
    <property type="entry name" value="Single-stranded right-handed beta-helix, Pectin lyase-like"/>
    <property type="match status" value="1"/>
</dbReference>
<accession>A0A0B1R7F5</accession>
<comment type="caution">
    <text evidence="2">The sequence shown here is derived from an EMBL/GenBank/DDBJ whole genome shotgun (WGS) entry which is preliminary data.</text>
</comment>
<dbReference type="InterPro" id="IPR011050">
    <property type="entry name" value="Pectin_lyase_fold/virulence"/>
</dbReference>
<evidence type="ECO:0000313" key="2">
    <source>
        <dbReference type="EMBL" id="KHJ67591.1"/>
    </source>
</evidence>
<dbReference type="AlphaFoldDB" id="A0A0B1R7F5"/>
<dbReference type="InterPro" id="IPR007742">
    <property type="entry name" value="NosD_dom"/>
</dbReference>
<dbReference type="Proteomes" id="UP000030853">
    <property type="component" value="Unassembled WGS sequence"/>
</dbReference>
<evidence type="ECO:0000259" key="1">
    <source>
        <dbReference type="Pfam" id="PF05048"/>
    </source>
</evidence>
<proteinExistence type="predicted"/>
<sequence>MSEKVVFDMTLSSPDAGRIIGVVDIELIVEGNNVDCFLLGPKSSSFYFEKQLRYFIKGNYCHGTVRKEKAYGFSWDYGARKWFRIGDCIQAIITENCIQGTYDLQKPENGQFSDVGIELDADAAVLSARIHDNNIGPIKNALNIVNRVFFSMHDNDIIGTLDGLIWSGEQAFGEPKIHHNNFNSQRYGIYVKGANSLSFNDNTIRRHRKGWKKSNDDWYGFRLERISDLKISGNTVQPDESSGLFPNKKYAYYLDSCSLGTLEGNFIGVGCEEGIILRNCTGFNLSNTVTAQNEIGDILFYMTDNTRKININSYSLVSSFKGKAFEKDDSKINEIKLNSLNIQENDNAFEIKAEKIRINDGFDLISGSDDPQGSISATKGSLYLRSGDNGTPSLYVKVSGSDQNGWKSIT</sequence>